<dbReference type="Proteomes" id="UP000268727">
    <property type="component" value="Unassembled WGS sequence"/>
</dbReference>
<dbReference type="InterPro" id="IPR027417">
    <property type="entry name" value="P-loop_NTPase"/>
</dbReference>
<reference evidence="3 4" key="1">
    <citation type="submission" date="2018-11" db="EMBL/GenBank/DDBJ databases">
        <title>Sequencing the genomes of 1000 actinobacteria strains.</title>
        <authorList>
            <person name="Klenk H.-P."/>
        </authorList>
    </citation>
    <scope>NUCLEOTIDE SEQUENCE [LARGE SCALE GENOMIC DNA]</scope>
    <source>
        <strain evidence="3 4">DSM 44231</strain>
    </source>
</reference>
<evidence type="ECO:0000313" key="3">
    <source>
        <dbReference type="EMBL" id="ROP39813.1"/>
    </source>
</evidence>
<dbReference type="GO" id="GO:0005524">
    <property type="term" value="F:ATP binding"/>
    <property type="evidence" value="ECO:0007669"/>
    <property type="project" value="InterPro"/>
</dbReference>
<keyword evidence="1" id="KW-0472">Membrane</keyword>
<dbReference type="EMBL" id="RJKM01000001">
    <property type="protein sequence ID" value="ROP39813.1"/>
    <property type="molecule type" value="Genomic_DNA"/>
</dbReference>
<evidence type="ECO:0000256" key="1">
    <source>
        <dbReference type="SAM" id="Phobius"/>
    </source>
</evidence>
<dbReference type="AlphaFoldDB" id="A0A3N1HBC6"/>
<dbReference type="Gene3D" id="3.40.50.300">
    <property type="entry name" value="P-loop containing nucleotide triphosphate hydrolases"/>
    <property type="match status" value="1"/>
</dbReference>
<feature type="domain" description="FtsK" evidence="2">
    <location>
        <begin position="375"/>
        <end position="502"/>
    </location>
</feature>
<keyword evidence="1" id="KW-1133">Transmembrane helix</keyword>
<proteinExistence type="predicted"/>
<name>A0A3N1HBC6_9PSEU</name>
<dbReference type="SUPFAM" id="SSF52540">
    <property type="entry name" value="P-loop containing nucleoside triphosphate hydrolases"/>
    <property type="match status" value="1"/>
</dbReference>
<comment type="caution">
    <text evidence="3">The sequence shown here is derived from an EMBL/GenBank/DDBJ whole genome shotgun (WGS) entry which is preliminary data.</text>
</comment>
<accession>A0A3N1HBC6</accession>
<dbReference type="Pfam" id="PF01580">
    <property type="entry name" value="FtsK_SpoIIIE"/>
    <property type="match status" value="1"/>
</dbReference>
<evidence type="ECO:0000259" key="2">
    <source>
        <dbReference type="Pfam" id="PF01580"/>
    </source>
</evidence>
<feature type="transmembrane region" description="Helical" evidence="1">
    <location>
        <begin position="195"/>
        <end position="218"/>
    </location>
</feature>
<sequence length="722" mass="78058">MSTPNPIGDDMGNVVPLRRAESTRTIAPSADVEADTAVTGELLTAEREAELARQRVGDTDARTRVEVARQVATAFGKTVMRAGYRVYRGHEQWLTHAVQAATYAHYRERIAAARAQGDAAGIAEWQDRLRQAKADRRDRITGAPRTVLALVRTVLLAVIVLFAVLLMVGVAVHLWEGGWTWSEWWGFVTATGDVIGTVVMLGVQAAIIGVPAVWLLAAHRAGASAADMPGWAMSPTQREETHRVVTPGGIGEALVHLGIPALNKAIKAGWTVEFATPPVRVNQRGYQATFSLPLGVTPDMISDKRDVLARNLHRDPMEVWPNAAERAGFVDLWVADPGLSTKAAPPYPLLNAGTADVFTGVPLGVSQRGDVVQPPLVSSNVVFGGMMGQGKSNAARVLMLGAALDPLAELWVFVFAGNGDFDAYRPRLARYERGTDASVVDSAVESLRELYDEVGRREARLAELGAKKVTRGLAEKHPDLRPIVALFSECHELFGSAQGEEAAELAVQTLRRARKTGIILGFDTQSSRADAIPPKIVELVQLNACFAVKSWRSNDGFLGDGSFQAGIRATELRAGKDRGTSILTGATAERFEVLKWFFIQVNDDTGWDAATDVIERAMTKVHPAMVVGTPERAAPPAPRDLLEDVSEVLGHDTVPAADVPALLAKLAPDWAPYRKLTGKQLRELLADQGVKVPSTGNRYPVDPVTVREALAKRATRDLDDED</sequence>
<keyword evidence="1" id="KW-0812">Transmembrane</keyword>
<dbReference type="RefSeq" id="WP_123745229.1">
    <property type="nucleotide sequence ID" value="NZ_RJKM01000001.1"/>
</dbReference>
<dbReference type="GO" id="GO:0003677">
    <property type="term" value="F:DNA binding"/>
    <property type="evidence" value="ECO:0007669"/>
    <property type="project" value="InterPro"/>
</dbReference>
<keyword evidence="4" id="KW-1185">Reference proteome</keyword>
<gene>
    <name evidence="3" type="ORF">EDD40_5212</name>
</gene>
<dbReference type="OrthoDB" id="3315716at2"/>
<protein>
    <submittedName>
        <fullName evidence="3">S-DNA-T family DNA segregation ATPase FtsK/SpoIIIE</fullName>
    </submittedName>
</protein>
<dbReference type="InterPro" id="IPR002543">
    <property type="entry name" value="FtsK_dom"/>
</dbReference>
<evidence type="ECO:0000313" key="4">
    <source>
        <dbReference type="Proteomes" id="UP000268727"/>
    </source>
</evidence>
<organism evidence="3 4">
    <name type="scientific">Saccharothrix texasensis</name>
    <dbReference type="NCBI Taxonomy" id="103734"/>
    <lineage>
        <taxon>Bacteria</taxon>
        <taxon>Bacillati</taxon>
        <taxon>Actinomycetota</taxon>
        <taxon>Actinomycetes</taxon>
        <taxon>Pseudonocardiales</taxon>
        <taxon>Pseudonocardiaceae</taxon>
        <taxon>Saccharothrix</taxon>
    </lineage>
</organism>
<feature type="transmembrane region" description="Helical" evidence="1">
    <location>
        <begin position="147"/>
        <end position="175"/>
    </location>
</feature>